<dbReference type="Pfam" id="PF14559">
    <property type="entry name" value="TPR_19"/>
    <property type="match status" value="1"/>
</dbReference>
<feature type="transmembrane region" description="Helical" evidence="2">
    <location>
        <begin position="202"/>
        <end position="221"/>
    </location>
</feature>
<proteinExistence type="predicted"/>
<organism evidence="3">
    <name type="scientific">Nakamurella sp. A5-74</name>
    <dbReference type="NCBI Taxonomy" id="3158264"/>
    <lineage>
        <taxon>Bacteria</taxon>
        <taxon>Bacillati</taxon>
        <taxon>Actinomycetota</taxon>
        <taxon>Actinomycetes</taxon>
        <taxon>Nakamurellales</taxon>
        <taxon>Nakamurellaceae</taxon>
        <taxon>Nakamurella</taxon>
    </lineage>
</organism>
<keyword evidence="2" id="KW-0812">Transmembrane</keyword>
<dbReference type="EMBL" id="CP159218">
    <property type="protein sequence ID" value="XCG64706.1"/>
    <property type="molecule type" value="Genomic_DNA"/>
</dbReference>
<feature type="compositionally biased region" description="Polar residues" evidence="1">
    <location>
        <begin position="36"/>
        <end position="45"/>
    </location>
</feature>
<dbReference type="Gene3D" id="1.25.40.10">
    <property type="entry name" value="Tetratricopeptide repeat domain"/>
    <property type="match status" value="1"/>
</dbReference>
<dbReference type="InterPro" id="IPR011990">
    <property type="entry name" value="TPR-like_helical_dom_sf"/>
</dbReference>
<feature type="transmembrane region" description="Helical" evidence="2">
    <location>
        <begin position="270"/>
        <end position="294"/>
    </location>
</feature>
<reference evidence="3" key="1">
    <citation type="submission" date="2024-05" db="EMBL/GenBank/DDBJ databases">
        <authorList>
            <person name="Cai S.Y."/>
            <person name="Jin L.M."/>
            <person name="Li H.R."/>
        </authorList>
    </citation>
    <scope>NUCLEOTIDE SEQUENCE</scope>
    <source>
        <strain evidence="3">A5-74</strain>
    </source>
</reference>
<dbReference type="SUPFAM" id="SSF48452">
    <property type="entry name" value="TPR-like"/>
    <property type="match status" value="1"/>
</dbReference>
<feature type="region of interest" description="Disordered" evidence="1">
    <location>
        <begin position="1"/>
        <end position="45"/>
    </location>
</feature>
<protein>
    <submittedName>
        <fullName evidence="3">Tetratricopeptide repeat protein</fullName>
    </submittedName>
</protein>
<evidence type="ECO:0000256" key="1">
    <source>
        <dbReference type="SAM" id="MobiDB-lite"/>
    </source>
</evidence>
<dbReference type="RefSeq" id="WP_353650319.1">
    <property type="nucleotide sequence ID" value="NZ_CP159218.1"/>
</dbReference>
<keyword evidence="2" id="KW-0472">Membrane</keyword>
<dbReference type="AlphaFoldDB" id="A0AAU8DR68"/>
<accession>A0AAU8DR68</accession>
<gene>
    <name evidence="3" type="ORF">ABLG96_05120</name>
</gene>
<sequence>MSHPPQGPWNPTDRPEGHRVKGGRQGGSDKHRTVQRPWSQDHSVTEQARALAVADKFDDAAAMLRPYLRSEPTDVEARLVLAWSLIGGKDYESALAELETVRPLAPGHPQRLHLLAVASSLSGRHDEAVAAAGTLHELRPHDPELDILLRSVTADAARAHRRPDHEVGDRNWTRLARVSIALWAVLFVTARVRLLLSGDVPTWGRATGLIGVLVTVVVWVVQLRGAPRGVLRELGSGLRRPMFAFGTLTHVAALILLGCTAFSSTHEYPGMITAAIIAAGLSALAILGHFVLVFRRAAAQESGLGS</sequence>
<name>A0AAU8DR68_9ACTN</name>
<evidence type="ECO:0000313" key="3">
    <source>
        <dbReference type="EMBL" id="XCG64706.1"/>
    </source>
</evidence>
<feature type="transmembrane region" description="Helical" evidence="2">
    <location>
        <begin position="242"/>
        <end position="264"/>
    </location>
</feature>
<evidence type="ECO:0000256" key="2">
    <source>
        <dbReference type="SAM" id="Phobius"/>
    </source>
</evidence>
<keyword evidence="2" id="KW-1133">Transmembrane helix</keyword>